<keyword evidence="4 6" id="KW-0560">Oxidoreductase</keyword>
<dbReference type="InParanoid" id="A3LPH7"/>
<keyword evidence="2 6" id="KW-0285">Flavoprotein</keyword>
<dbReference type="GO" id="GO:0016971">
    <property type="term" value="F:flavin-dependent sulfhydryl oxidase activity"/>
    <property type="evidence" value="ECO:0007669"/>
    <property type="project" value="InterPro"/>
</dbReference>
<keyword evidence="5" id="KW-1015">Disulfide bond</keyword>
<evidence type="ECO:0000256" key="6">
    <source>
        <dbReference type="RuleBase" id="RU371123"/>
    </source>
</evidence>
<dbReference type="PANTHER" id="PTHR12645:SF1">
    <property type="entry name" value="FAD-LINKED SULFHYDRYL OXIDASE ERV2"/>
    <property type="match status" value="1"/>
</dbReference>
<sequence length="255" mass="28665">MIKIRRPLVTTFLLFVIVSSVYYMTSSGGNTGSLGLSSPLNLSNFNPISDLTHDQGEEIVKDEVSDSISNLTNDHVKNGEDEKSKKKPKKAKKVESESEDGFTETPFMPKMADETLKAQLGNAAWKLFHTILARYPDKPSKQEQATLKQYINLFAQVYPCGDCARHFRKLLNKYPPQTSSRKNAALWGCDIHNKVNTRLNKPIYDCTNILEDYDCGCGEDEKEADFTLGNKTKEAKEHLNNIIISEKEEEPQLGG</sequence>
<name>A3LPH7_PICST</name>
<evidence type="ECO:0000256" key="7">
    <source>
        <dbReference type="SAM" id="MobiDB-lite"/>
    </source>
</evidence>
<evidence type="ECO:0000256" key="5">
    <source>
        <dbReference type="ARBA" id="ARBA00023157"/>
    </source>
</evidence>
<dbReference type="FunCoup" id="A3LPH7">
    <property type="interactions" value="25"/>
</dbReference>
<evidence type="ECO:0000313" key="10">
    <source>
        <dbReference type="Proteomes" id="UP000002258"/>
    </source>
</evidence>
<dbReference type="AlphaFoldDB" id="A3LPH7"/>
<dbReference type="STRING" id="322104.A3LPH7"/>
<dbReference type="SUPFAM" id="SSF69000">
    <property type="entry name" value="FAD-dependent thiol oxidase"/>
    <property type="match status" value="1"/>
</dbReference>
<dbReference type="GO" id="GO:0005739">
    <property type="term" value="C:mitochondrion"/>
    <property type="evidence" value="ECO:0007669"/>
    <property type="project" value="TreeGrafter"/>
</dbReference>
<dbReference type="GeneID" id="4836721"/>
<feature type="region of interest" description="Disordered" evidence="7">
    <location>
        <begin position="70"/>
        <end position="107"/>
    </location>
</feature>
<evidence type="ECO:0000259" key="8">
    <source>
        <dbReference type="PROSITE" id="PS51324"/>
    </source>
</evidence>
<evidence type="ECO:0000256" key="1">
    <source>
        <dbReference type="ARBA" id="ARBA00001974"/>
    </source>
</evidence>
<dbReference type="Proteomes" id="UP000002258">
    <property type="component" value="Chromosome 2"/>
</dbReference>
<feature type="domain" description="ERV/ALR sulfhydryl oxidase" evidence="8">
    <location>
        <begin position="113"/>
        <end position="213"/>
    </location>
</feature>
<evidence type="ECO:0000256" key="3">
    <source>
        <dbReference type="ARBA" id="ARBA00022827"/>
    </source>
</evidence>
<evidence type="ECO:0000313" key="9">
    <source>
        <dbReference type="EMBL" id="ABN64495.2"/>
    </source>
</evidence>
<dbReference type="OMA" id="ALWGCHM"/>
<dbReference type="HOGENOM" id="CLU_070631_2_2_1"/>
<comment type="cofactor">
    <cofactor evidence="1 6">
        <name>FAD</name>
        <dbReference type="ChEBI" id="CHEBI:57692"/>
    </cofactor>
</comment>
<dbReference type="InterPro" id="IPR036774">
    <property type="entry name" value="ERV/ALR_sulphydryl_oxid_sf"/>
</dbReference>
<dbReference type="GO" id="GO:0050660">
    <property type="term" value="F:flavin adenine dinucleotide binding"/>
    <property type="evidence" value="ECO:0007669"/>
    <property type="project" value="TreeGrafter"/>
</dbReference>
<evidence type="ECO:0000256" key="4">
    <source>
        <dbReference type="ARBA" id="ARBA00023002"/>
    </source>
</evidence>
<keyword evidence="3 6" id="KW-0274">FAD</keyword>
<dbReference type="PANTHER" id="PTHR12645">
    <property type="entry name" value="ALR/ERV"/>
    <property type="match status" value="1"/>
</dbReference>
<accession>A3LPH7</accession>
<comment type="catalytic activity">
    <reaction evidence="6">
        <text>2 R'C(R)SH + O2 = R'C(R)S-S(R)CR' + H2O2</text>
        <dbReference type="Rhea" id="RHEA:17357"/>
        <dbReference type="ChEBI" id="CHEBI:15379"/>
        <dbReference type="ChEBI" id="CHEBI:16240"/>
        <dbReference type="ChEBI" id="CHEBI:16520"/>
        <dbReference type="ChEBI" id="CHEBI:17412"/>
        <dbReference type="EC" id="1.8.3.2"/>
    </reaction>
</comment>
<proteinExistence type="predicted"/>
<dbReference type="KEGG" id="pic:PICST_65236"/>
<organism evidence="9 10">
    <name type="scientific">Scheffersomyces stipitis (strain ATCC 58785 / CBS 6054 / NBRC 10063 / NRRL Y-11545)</name>
    <name type="common">Yeast</name>
    <name type="synonym">Pichia stipitis</name>
    <dbReference type="NCBI Taxonomy" id="322104"/>
    <lineage>
        <taxon>Eukaryota</taxon>
        <taxon>Fungi</taxon>
        <taxon>Dikarya</taxon>
        <taxon>Ascomycota</taxon>
        <taxon>Saccharomycotina</taxon>
        <taxon>Pichiomycetes</taxon>
        <taxon>Debaryomycetaceae</taxon>
        <taxon>Scheffersomyces</taxon>
    </lineage>
</organism>
<dbReference type="PROSITE" id="PS51324">
    <property type="entry name" value="ERV_ALR"/>
    <property type="match status" value="1"/>
</dbReference>
<gene>
    <name evidence="9" type="ORF">PICST_65236</name>
</gene>
<dbReference type="EMBL" id="CP000496">
    <property type="protein sequence ID" value="ABN64495.2"/>
    <property type="molecule type" value="Genomic_DNA"/>
</dbReference>
<dbReference type="OrthoDB" id="59470at2759"/>
<protein>
    <recommendedName>
        <fullName evidence="6">Sulfhydryl oxidase</fullName>
        <ecNumber evidence="6">1.8.3.2</ecNumber>
    </recommendedName>
</protein>
<dbReference type="FunFam" id="1.20.120.310:FF:000002">
    <property type="entry name" value="Sulfhydryl oxidase"/>
    <property type="match status" value="1"/>
</dbReference>
<dbReference type="RefSeq" id="XP_001382524.2">
    <property type="nucleotide sequence ID" value="XM_001382487.1"/>
</dbReference>
<feature type="compositionally biased region" description="Basic and acidic residues" evidence="7">
    <location>
        <begin position="74"/>
        <end position="84"/>
    </location>
</feature>
<dbReference type="eggNOG" id="KOG3355">
    <property type="taxonomic scope" value="Eukaryota"/>
</dbReference>
<dbReference type="EC" id="1.8.3.2" evidence="6"/>
<reference evidence="9 10" key="1">
    <citation type="journal article" date="2007" name="Nat. Biotechnol.">
        <title>Genome sequence of the lignocellulose-bioconverting and xylose-fermenting yeast Pichia stipitis.</title>
        <authorList>
            <person name="Jeffries T.W."/>
            <person name="Grigoriev I.V."/>
            <person name="Grimwood J."/>
            <person name="Laplaza J.M."/>
            <person name="Aerts A."/>
            <person name="Salamov A."/>
            <person name="Schmutz J."/>
            <person name="Lindquist E."/>
            <person name="Dehal P."/>
            <person name="Shapiro H."/>
            <person name="Jin Y.S."/>
            <person name="Passoth V."/>
            <person name="Richardson P.M."/>
        </authorList>
    </citation>
    <scope>NUCLEOTIDE SEQUENCE [LARGE SCALE GENOMIC DNA]</scope>
    <source>
        <strain evidence="10">ATCC 58785 / CBS 6054 / NBRC 10063 / NRRL Y-11545</strain>
    </source>
</reference>
<dbReference type="Pfam" id="PF04777">
    <property type="entry name" value="Evr1_Alr"/>
    <property type="match status" value="1"/>
</dbReference>
<dbReference type="Gene3D" id="1.20.120.310">
    <property type="entry name" value="ERV/ALR sulfhydryl oxidase domain"/>
    <property type="match status" value="1"/>
</dbReference>
<dbReference type="InterPro" id="IPR017905">
    <property type="entry name" value="ERV/ALR_sulphydryl_oxidase"/>
</dbReference>
<keyword evidence="10" id="KW-1185">Reference proteome</keyword>
<evidence type="ECO:0000256" key="2">
    <source>
        <dbReference type="ARBA" id="ARBA00022630"/>
    </source>
</evidence>
<dbReference type="InterPro" id="IPR039799">
    <property type="entry name" value="ALR/ERV"/>
</dbReference>